<proteinExistence type="predicted"/>
<dbReference type="EMBL" id="MSFU01000007">
    <property type="protein sequence ID" value="PWY77913.1"/>
    <property type="molecule type" value="Genomic_DNA"/>
</dbReference>
<keyword evidence="1" id="KW-1133">Transmembrane helix</keyword>
<comment type="caution">
    <text evidence="2">The sequence shown here is derived from an EMBL/GenBank/DDBJ whole genome shotgun (WGS) entry which is preliminary data.</text>
</comment>
<dbReference type="VEuPathDB" id="FungiDB:BO83DRAFT_228675"/>
<sequence length="99" mass="11299">MVVVKAREAAESCCCISLYLGSPARSYKTQHLRHMALTWIILLTLFLNHVVDVRSAYRKRHHIEFCRLVSLLTNLSSTWGCHGWTSRLCYILPGLITAP</sequence>
<keyword evidence="1" id="KW-0812">Transmembrane</keyword>
<dbReference type="RefSeq" id="XP_025390294.1">
    <property type="nucleotide sequence ID" value="XM_025526880.1"/>
</dbReference>
<evidence type="ECO:0000313" key="3">
    <source>
        <dbReference type="Proteomes" id="UP000246171"/>
    </source>
</evidence>
<reference evidence="2" key="1">
    <citation type="submission" date="2016-12" db="EMBL/GenBank/DDBJ databases">
        <title>The genomes of Aspergillus section Nigri reveals drivers in fungal speciation.</title>
        <authorList>
            <consortium name="DOE Joint Genome Institute"/>
            <person name="Vesth T.C."/>
            <person name="Nybo J."/>
            <person name="Theobald S."/>
            <person name="Brandl J."/>
            <person name="Frisvad J.C."/>
            <person name="Nielsen K.F."/>
            <person name="Lyhne E.K."/>
            <person name="Kogle M.E."/>
            <person name="Kuo A."/>
            <person name="Riley R."/>
            <person name="Clum A."/>
            <person name="Nolan M."/>
            <person name="Lipzen A."/>
            <person name="Salamov A."/>
            <person name="Henrissat B."/>
            <person name="Wiebenga A."/>
            <person name="De vries R.P."/>
            <person name="Grigoriev I.V."/>
            <person name="Mortensen U.H."/>
            <person name="Andersen M.R."/>
            <person name="Baker S.E."/>
        </authorList>
    </citation>
    <scope>NUCLEOTIDE SEQUENCE</scope>
    <source>
        <strain evidence="2">CBS 122712</strain>
    </source>
</reference>
<protein>
    <submittedName>
        <fullName evidence="2">Uncharacterized protein</fullName>
    </submittedName>
</protein>
<evidence type="ECO:0000313" key="2">
    <source>
        <dbReference type="EMBL" id="PWY77913.1"/>
    </source>
</evidence>
<dbReference type="AlphaFoldDB" id="A0A317VU90"/>
<accession>A0A317VU90</accession>
<gene>
    <name evidence="2" type="ORF">BO83DRAFT_228675</name>
</gene>
<keyword evidence="1" id="KW-0472">Membrane</keyword>
<organism evidence="2 3">
    <name type="scientific">Aspergillus eucalypticola (strain CBS 122712 / IBT 29274)</name>
    <dbReference type="NCBI Taxonomy" id="1448314"/>
    <lineage>
        <taxon>Eukaryota</taxon>
        <taxon>Fungi</taxon>
        <taxon>Dikarya</taxon>
        <taxon>Ascomycota</taxon>
        <taxon>Pezizomycotina</taxon>
        <taxon>Eurotiomycetes</taxon>
        <taxon>Eurotiomycetidae</taxon>
        <taxon>Eurotiales</taxon>
        <taxon>Aspergillaceae</taxon>
        <taxon>Aspergillus</taxon>
        <taxon>Aspergillus subgen. Circumdati</taxon>
    </lineage>
</organism>
<name>A0A317VU90_ASPEC</name>
<evidence type="ECO:0000256" key="1">
    <source>
        <dbReference type="SAM" id="Phobius"/>
    </source>
</evidence>
<dbReference type="GeneID" id="37048842"/>
<keyword evidence="3" id="KW-1185">Reference proteome</keyword>
<dbReference type="Proteomes" id="UP000246171">
    <property type="component" value="Unassembled WGS sequence"/>
</dbReference>
<feature type="transmembrane region" description="Helical" evidence="1">
    <location>
        <begin position="32"/>
        <end position="51"/>
    </location>
</feature>